<evidence type="ECO:0000256" key="5">
    <source>
        <dbReference type="ARBA" id="ARBA00022741"/>
    </source>
</evidence>
<evidence type="ECO:0000256" key="2">
    <source>
        <dbReference type="ARBA" id="ARBA00012438"/>
    </source>
</evidence>
<feature type="domain" description="PAC" evidence="12">
    <location>
        <begin position="206"/>
        <end position="256"/>
    </location>
</feature>
<dbReference type="InterPro" id="IPR005467">
    <property type="entry name" value="His_kinase_dom"/>
</dbReference>
<dbReference type="SUPFAM" id="SSF55785">
    <property type="entry name" value="PYP-like sensor domain (PAS domain)"/>
    <property type="match status" value="3"/>
</dbReference>
<dbReference type="Pfam" id="PF00512">
    <property type="entry name" value="HisKA"/>
    <property type="match status" value="1"/>
</dbReference>
<keyword evidence="4" id="KW-0808">Transferase</keyword>
<dbReference type="InterPro" id="IPR036890">
    <property type="entry name" value="HATPase_C_sf"/>
</dbReference>
<dbReference type="EC" id="2.7.13.3" evidence="2"/>
<keyword evidence="6" id="KW-0418">Kinase</keyword>
<dbReference type="GO" id="GO:0000155">
    <property type="term" value="F:phosphorelay sensor kinase activity"/>
    <property type="evidence" value="ECO:0007669"/>
    <property type="project" value="InterPro"/>
</dbReference>
<comment type="caution">
    <text evidence="13">The sequence shown here is derived from an EMBL/GenBank/DDBJ whole genome shotgun (WGS) entry which is preliminary data.</text>
</comment>
<feature type="domain" description="PAS" evidence="11">
    <location>
        <begin position="133"/>
        <end position="203"/>
    </location>
</feature>
<feature type="domain" description="PAS" evidence="11">
    <location>
        <begin position="257"/>
        <end position="340"/>
    </location>
</feature>
<evidence type="ECO:0000256" key="4">
    <source>
        <dbReference type="ARBA" id="ARBA00022679"/>
    </source>
</evidence>
<protein>
    <recommendedName>
        <fullName evidence="2">histidine kinase</fullName>
        <ecNumber evidence="2">2.7.13.3</ecNumber>
    </recommendedName>
</protein>
<dbReference type="SMART" id="SM00091">
    <property type="entry name" value="PAS"/>
    <property type="match status" value="3"/>
</dbReference>
<feature type="coiled-coil region" evidence="9">
    <location>
        <begin position="9"/>
        <end position="64"/>
    </location>
</feature>
<proteinExistence type="predicted"/>
<dbReference type="InterPro" id="IPR000014">
    <property type="entry name" value="PAS"/>
</dbReference>
<dbReference type="PANTHER" id="PTHR43065">
    <property type="entry name" value="SENSOR HISTIDINE KINASE"/>
    <property type="match status" value="1"/>
</dbReference>
<evidence type="ECO:0000313" key="14">
    <source>
        <dbReference type="Proteomes" id="UP001154312"/>
    </source>
</evidence>
<dbReference type="InterPro" id="IPR003594">
    <property type="entry name" value="HATPase_dom"/>
</dbReference>
<dbReference type="InterPro" id="IPR036097">
    <property type="entry name" value="HisK_dim/P_sf"/>
</dbReference>
<dbReference type="EMBL" id="JAKOAV010000043">
    <property type="protein sequence ID" value="MDF9409805.1"/>
    <property type="molecule type" value="Genomic_DNA"/>
</dbReference>
<sequence length="597" mass="68064">MSKKVYINKRELRDYHDSLERMVEELTGQLIKTNELLKKETAKREQAEEKLRESEERYRRLAEHSPDAIIVHSEGKIDFINKAGARLVGAASAAELIGKPVMDFIQIYDYPFTDIDGSPLVLEMGFDITKRKQAEDLFRTLTNSSPVGIFIVQDGKFQFVNPRFLKYTHCSEEELIGMDSFRFIIPEDREIVRENAVKMLKGKRLTPYEYRVMGKGGKTRWIMETVSSINYRGKPAVLGNSLDITWHKRTEKMLSSSEKRFSKAMNTIPSPMVIMRISDGLHIEVNDSYLKNFGYSRREVIGHTVRDLDIYVNPDDRIKMIQMLSEQGIVHNLETSLRAKSGEARVALLSADTIEVSNEPCLMVVINDITERKQMEKEMARLERLNLVGEMAAGIGHEIRNPMTTVRGFLQMLDRKKEYVQHKHYFNLMIEELDRANTIITEFLTMAKGKPVDLKPHNLNQIVQTLFPLIQADAMNSDKNIEAELAEIPDLRLDEKEIRQLILNLVRNGLEAMAAGGKLTIRTFFDGEEVSLSIQDRGCGIEPDVLEKIGTPFFTTKDNGTGLGIAVCYSIAARHSATIDIETSPSGTTFFIRFRTQ</sequence>
<evidence type="ECO:0000256" key="7">
    <source>
        <dbReference type="ARBA" id="ARBA00022840"/>
    </source>
</evidence>
<dbReference type="Gene3D" id="1.10.287.130">
    <property type="match status" value="1"/>
</dbReference>
<dbReference type="Proteomes" id="UP001154312">
    <property type="component" value="Unassembled WGS sequence"/>
</dbReference>
<accession>A0A9X4JUT2</accession>
<evidence type="ECO:0000256" key="3">
    <source>
        <dbReference type="ARBA" id="ARBA00022553"/>
    </source>
</evidence>
<reference evidence="13" key="1">
    <citation type="submission" date="2022-02" db="EMBL/GenBank/DDBJ databases">
        <authorList>
            <person name="Leng L."/>
        </authorList>
    </citation>
    <scope>NUCLEOTIDE SEQUENCE</scope>
    <source>
        <strain evidence="13">JI</strain>
    </source>
</reference>
<dbReference type="Pfam" id="PF02518">
    <property type="entry name" value="HATPase_c"/>
    <property type="match status" value="1"/>
</dbReference>
<dbReference type="Pfam" id="PF13426">
    <property type="entry name" value="PAS_9"/>
    <property type="match status" value="1"/>
</dbReference>
<dbReference type="InterPro" id="IPR003661">
    <property type="entry name" value="HisK_dim/P_dom"/>
</dbReference>
<dbReference type="SMART" id="SM00086">
    <property type="entry name" value="PAC"/>
    <property type="match status" value="2"/>
</dbReference>
<dbReference type="InterPro" id="IPR004358">
    <property type="entry name" value="Sig_transdc_His_kin-like_C"/>
</dbReference>
<dbReference type="CDD" id="cd00130">
    <property type="entry name" value="PAS"/>
    <property type="match status" value="3"/>
</dbReference>
<dbReference type="CDD" id="cd00082">
    <property type="entry name" value="HisKA"/>
    <property type="match status" value="1"/>
</dbReference>
<dbReference type="PRINTS" id="PR00344">
    <property type="entry name" value="BCTRLSENSOR"/>
</dbReference>
<evidence type="ECO:0000256" key="8">
    <source>
        <dbReference type="ARBA" id="ARBA00023012"/>
    </source>
</evidence>
<dbReference type="Gene3D" id="3.30.450.20">
    <property type="entry name" value="PAS domain"/>
    <property type="match status" value="3"/>
</dbReference>
<dbReference type="RefSeq" id="WP_277445317.1">
    <property type="nucleotide sequence ID" value="NZ_JAKOAV010000043.1"/>
</dbReference>
<dbReference type="Pfam" id="PF13188">
    <property type="entry name" value="PAS_8"/>
    <property type="match status" value="1"/>
</dbReference>
<dbReference type="Pfam" id="PF08447">
    <property type="entry name" value="PAS_3"/>
    <property type="match status" value="1"/>
</dbReference>
<dbReference type="PROSITE" id="PS50113">
    <property type="entry name" value="PAC"/>
    <property type="match status" value="2"/>
</dbReference>
<dbReference type="SMART" id="SM00387">
    <property type="entry name" value="HATPase_c"/>
    <property type="match status" value="1"/>
</dbReference>
<gene>
    <name evidence="13" type="ORF">L7E55_15855</name>
</gene>
<keyword evidence="14" id="KW-1185">Reference proteome</keyword>
<dbReference type="InterPro" id="IPR001610">
    <property type="entry name" value="PAC"/>
</dbReference>
<feature type="domain" description="Histidine kinase" evidence="10">
    <location>
        <begin position="394"/>
        <end position="597"/>
    </location>
</feature>
<dbReference type="SUPFAM" id="SSF47384">
    <property type="entry name" value="Homodimeric domain of signal transducing histidine kinase"/>
    <property type="match status" value="1"/>
</dbReference>
<keyword evidence="7" id="KW-0067">ATP-binding</keyword>
<dbReference type="InterPro" id="IPR013655">
    <property type="entry name" value="PAS_fold_3"/>
</dbReference>
<comment type="catalytic activity">
    <reaction evidence="1">
        <text>ATP + protein L-histidine = ADP + protein N-phospho-L-histidine.</text>
        <dbReference type="EC" id="2.7.13.3"/>
    </reaction>
</comment>
<dbReference type="Gene3D" id="3.30.565.10">
    <property type="entry name" value="Histidine kinase-like ATPase, C-terminal domain"/>
    <property type="match status" value="1"/>
</dbReference>
<dbReference type="PROSITE" id="PS50112">
    <property type="entry name" value="PAS"/>
    <property type="match status" value="2"/>
</dbReference>
<keyword evidence="5" id="KW-0547">Nucleotide-binding</keyword>
<dbReference type="InterPro" id="IPR000700">
    <property type="entry name" value="PAS-assoc_C"/>
</dbReference>
<dbReference type="NCBIfam" id="TIGR00229">
    <property type="entry name" value="sensory_box"/>
    <property type="match status" value="3"/>
</dbReference>
<dbReference type="AlphaFoldDB" id="A0A9X4JUT2"/>
<name>A0A9X4JUT2_9FIRM</name>
<dbReference type="PANTHER" id="PTHR43065:SF46">
    <property type="entry name" value="C4-DICARBOXYLATE TRANSPORT SENSOR PROTEIN DCTB"/>
    <property type="match status" value="1"/>
</dbReference>
<evidence type="ECO:0000313" key="13">
    <source>
        <dbReference type="EMBL" id="MDF9409805.1"/>
    </source>
</evidence>
<evidence type="ECO:0000256" key="6">
    <source>
        <dbReference type="ARBA" id="ARBA00022777"/>
    </source>
</evidence>
<keyword evidence="3" id="KW-0597">Phosphoprotein</keyword>
<dbReference type="GO" id="GO:0005524">
    <property type="term" value="F:ATP binding"/>
    <property type="evidence" value="ECO:0007669"/>
    <property type="project" value="UniProtKB-KW"/>
</dbReference>
<evidence type="ECO:0000256" key="9">
    <source>
        <dbReference type="SAM" id="Coils"/>
    </source>
</evidence>
<keyword evidence="8" id="KW-0902">Two-component regulatory system</keyword>
<dbReference type="SUPFAM" id="SSF55874">
    <property type="entry name" value="ATPase domain of HSP90 chaperone/DNA topoisomerase II/histidine kinase"/>
    <property type="match status" value="1"/>
</dbReference>
<evidence type="ECO:0000259" key="10">
    <source>
        <dbReference type="PROSITE" id="PS50109"/>
    </source>
</evidence>
<evidence type="ECO:0000256" key="1">
    <source>
        <dbReference type="ARBA" id="ARBA00000085"/>
    </source>
</evidence>
<dbReference type="SMART" id="SM00388">
    <property type="entry name" value="HisKA"/>
    <property type="match status" value="1"/>
</dbReference>
<dbReference type="InterPro" id="IPR035965">
    <property type="entry name" value="PAS-like_dom_sf"/>
</dbReference>
<keyword evidence="9" id="KW-0175">Coiled coil</keyword>
<evidence type="ECO:0000259" key="11">
    <source>
        <dbReference type="PROSITE" id="PS50112"/>
    </source>
</evidence>
<evidence type="ECO:0000259" key="12">
    <source>
        <dbReference type="PROSITE" id="PS50113"/>
    </source>
</evidence>
<feature type="domain" description="PAC" evidence="12">
    <location>
        <begin position="331"/>
        <end position="381"/>
    </location>
</feature>
<dbReference type="PROSITE" id="PS50109">
    <property type="entry name" value="HIS_KIN"/>
    <property type="match status" value="1"/>
</dbReference>
<organism evidence="13 14">
    <name type="scientific">Pelotomaculum isophthalicicum JI</name>
    <dbReference type="NCBI Taxonomy" id="947010"/>
    <lineage>
        <taxon>Bacteria</taxon>
        <taxon>Bacillati</taxon>
        <taxon>Bacillota</taxon>
        <taxon>Clostridia</taxon>
        <taxon>Eubacteriales</taxon>
        <taxon>Desulfotomaculaceae</taxon>
        <taxon>Pelotomaculum</taxon>
    </lineage>
</organism>